<evidence type="ECO:0000313" key="2">
    <source>
        <dbReference type="Proteomes" id="UP001345827"/>
    </source>
</evidence>
<dbReference type="Proteomes" id="UP001345827">
    <property type="component" value="Unassembled WGS sequence"/>
</dbReference>
<comment type="caution">
    <text evidence="1">The sequence shown here is derived from an EMBL/GenBank/DDBJ whole genome shotgun (WGS) entry which is preliminary data.</text>
</comment>
<reference evidence="1 2" key="1">
    <citation type="submission" date="2023-06" db="EMBL/GenBank/DDBJ databases">
        <title>Black Yeasts Isolated from many extreme environments.</title>
        <authorList>
            <person name="Coleine C."/>
            <person name="Stajich J.E."/>
            <person name="Selbmann L."/>
        </authorList>
    </citation>
    <scope>NUCLEOTIDE SEQUENCE [LARGE SCALE GENOMIC DNA]</scope>
    <source>
        <strain evidence="1 2">CCFEE 5887</strain>
    </source>
</reference>
<proteinExistence type="predicted"/>
<sequence>MASNVLSHVQSQEGNTARTVDTEFVLRDVENMLDDIDRNKGILMDQLNLDELRQVANDLFRASDSSAGLIFWQIDSWPVDLPLDRLGLLFAALALHNLSCPDDRVATALFDTSTRITNEYAGESTIDLVLTLFIQHMYVLRTGTANRSRGLLAQSVQTAHDLGIHLGSYDNPSRSLWLYLILCFADQYCALTHNTLPLINATALPSNLFDSLIEQHPRVRRLIQLILLNGQILQSFYTQAQDYEDVVRLESAMGHVCASIGRPASSDWLNDSRSEVWYEGLVQIHVFWLIITSTLHGHESHAKSLWREKVKLPPTWRQVRRITTSMFIIFLAFWKGEVAYDEACRSYAMAIFLLEFQRTRWGSNMDDAISSLRSLASLSGFQLQPFMEQLIPEANDEYLTVITGTSPSTYNAEQWNSHNMPDDILPGEEEPNTSSVPSQWWEHGNLDTFLGTAPAYNYLNFDLWDMANEYTW</sequence>
<keyword evidence="2" id="KW-1185">Reference proteome</keyword>
<organism evidence="1 2">
    <name type="scientific">Vermiconidia calcicola</name>
    <dbReference type="NCBI Taxonomy" id="1690605"/>
    <lineage>
        <taxon>Eukaryota</taxon>
        <taxon>Fungi</taxon>
        <taxon>Dikarya</taxon>
        <taxon>Ascomycota</taxon>
        <taxon>Pezizomycotina</taxon>
        <taxon>Dothideomycetes</taxon>
        <taxon>Dothideomycetidae</taxon>
        <taxon>Mycosphaerellales</taxon>
        <taxon>Extremaceae</taxon>
        <taxon>Vermiconidia</taxon>
    </lineage>
</organism>
<dbReference type="EMBL" id="JAXLQG010000006">
    <property type="protein sequence ID" value="KAK5538772.1"/>
    <property type="molecule type" value="Genomic_DNA"/>
</dbReference>
<name>A0AAV9QCH8_9PEZI</name>
<dbReference type="AlphaFoldDB" id="A0AAV9QCH8"/>
<evidence type="ECO:0008006" key="3">
    <source>
        <dbReference type="Google" id="ProtNLM"/>
    </source>
</evidence>
<evidence type="ECO:0000313" key="1">
    <source>
        <dbReference type="EMBL" id="KAK5538772.1"/>
    </source>
</evidence>
<protein>
    <recommendedName>
        <fullName evidence="3">Transcription factor domain-containing protein</fullName>
    </recommendedName>
</protein>
<dbReference type="CDD" id="cd12148">
    <property type="entry name" value="fungal_TF_MHR"/>
    <property type="match status" value="1"/>
</dbReference>
<gene>
    <name evidence="1" type="ORF">LTR25_004316</name>
</gene>
<accession>A0AAV9QCH8</accession>